<gene>
    <name evidence="3" type="ORF">B7P33_04820</name>
</gene>
<feature type="domain" description="DUF306" evidence="1">
    <location>
        <begin position="123"/>
        <end position="225"/>
    </location>
</feature>
<organism evidence="3 4">
    <name type="scientific">Sediminicola luteus</name>
    <dbReference type="NCBI Taxonomy" id="319238"/>
    <lineage>
        <taxon>Bacteria</taxon>
        <taxon>Pseudomonadati</taxon>
        <taxon>Bacteroidota</taxon>
        <taxon>Flavobacteriia</taxon>
        <taxon>Flavobacteriales</taxon>
        <taxon>Flavobacteriaceae</taxon>
        <taxon>Sediminicola</taxon>
    </lineage>
</organism>
<dbReference type="Pfam" id="PF14302">
    <property type="entry name" value="DUF4377"/>
    <property type="match status" value="1"/>
</dbReference>
<dbReference type="OrthoDB" id="880459at2"/>
<sequence length="229" mass="26091">MKHNLTRMTVILVMAVLWGCSPGRHLQNVSTKHFYWVNSQEMDCSISENGNCLAYQKGNRWAFDQWNALPKSIEGFNFEPGYRYKLMLWEIREGTTDAYGERNTRLKLIKVVDKQRDPAVALHNKWVLKAIKGKPLATSQEALSMEINIPQKQILGQNPCQNLYGKIMGLGDSKIAFGKLISSQKECDSEALKTYALTLEHITEYRIQGSQLAFLDVGGEELLSYEKLD</sequence>
<dbReference type="AlphaFoldDB" id="A0A2A4GF68"/>
<dbReference type="Pfam" id="PF03724">
    <property type="entry name" value="META"/>
    <property type="match status" value="1"/>
</dbReference>
<evidence type="ECO:0000313" key="3">
    <source>
        <dbReference type="EMBL" id="PCE66620.1"/>
    </source>
</evidence>
<proteinExistence type="predicted"/>
<accession>A0A2A4GF68</accession>
<dbReference type="InterPro" id="IPR025485">
    <property type="entry name" value="DUF4377"/>
</dbReference>
<dbReference type="InterPro" id="IPR005184">
    <property type="entry name" value="DUF306_Meta_HslJ"/>
</dbReference>
<protein>
    <recommendedName>
        <fullName evidence="5">DUF4377 domain-containing protein</fullName>
    </recommendedName>
</protein>
<dbReference type="Gene3D" id="2.40.128.270">
    <property type="match status" value="1"/>
</dbReference>
<dbReference type="EMBL" id="NBWU01000001">
    <property type="protein sequence ID" value="PCE66620.1"/>
    <property type="molecule type" value="Genomic_DNA"/>
</dbReference>
<evidence type="ECO:0000259" key="2">
    <source>
        <dbReference type="Pfam" id="PF14302"/>
    </source>
</evidence>
<evidence type="ECO:0000313" key="4">
    <source>
        <dbReference type="Proteomes" id="UP000219559"/>
    </source>
</evidence>
<reference evidence="3 4" key="1">
    <citation type="submission" date="2017-04" db="EMBL/GenBank/DDBJ databases">
        <title>A new member of the family Flavobacteriaceae isolated from ascidians.</title>
        <authorList>
            <person name="Chen L."/>
        </authorList>
    </citation>
    <scope>NUCLEOTIDE SEQUENCE [LARGE SCALE GENOMIC DNA]</scope>
    <source>
        <strain evidence="3 4">HQA918</strain>
    </source>
</reference>
<dbReference type="InterPro" id="IPR038670">
    <property type="entry name" value="HslJ-like_sf"/>
</dbReference>
<keyword evidence="4" id="KW-1185">Reference proteome</keyword>
<dbReference type="RefSeq" id="WP_097442141.1">
    <property type="nucleotide sequence ID" value="NZ_NBWU01000001.1"/>
</dbReference>
<evidence type="ECO:0008006" key="5">
    <source>
        <dbReference type="Google" id="ProtNLM"/>
    </source>
</evidence>
<name>A0A2A4GF68_9FLAO</name>
<dbReference type="Proteomes" id="UP000219559">
    <property type="component" value="Unassembled WGS sequence"/>
</dbReference>
<evidence type="ECO:0000259" key="1">
    <source>
        <dbReference type="Pfam" id="PF03724"/>
    </source>
</evidence>
<feature type="domain" description="DUF4377" evidence="2">
    <location>
        <begin position="36"/>
        <end position="114"/>
    </location>
</feature>
<comment type="caution">
    <text evidence="3">The sequence shown here is derived from an EMBL/GenBank/DDBJ whole genome shotgun (WGS) entry which is preliminary data.</text>
</comment>